<dbReference type="EMBL" id="LVVM01000220">
    <property type="protein sequence ID" value="OJA21292.1"/>
    <property type="molecule type" value="Genomic_DNA"/>
</dbReference>
<comment type="caution">
    <text evidence="1">The sequence shown here is derived from an EMBL/GenBank/DDBJ whole genome shotgun (WGS) entry which is preliminary data.</text>
</comment>
<keyword evidence="2" id="KW-1185">Reference proteome</keyword>
<name>A0A1J8RBN0_9AGAM</name>
<accession>A0A1J8RBN0</accession>
<sequence length="50" mass="5609">MISHSISTAPGIRPFSKMRILKGSYSSIYRELENVLTRLKLKKTISLATA</sequence>
<reference evidence="1 2" key="1">
    <citation type="submission" date="2016-03" db="EMBL/GenBank/DDBJ databases">
        <title>Comparative genomics of the ectomycorrhizal sister species Rhizopogon vinicolor and Rhizopogon vesiculosus (Basidiomycota: Boletales) reveals a divergence of the mating type B locus.</title>
        <authorList>
            <person name="Mujic A.B."/>
            <person name="Kuo A."/>
            <person name="Tritt A."/>
            <person name="Lipzen A."/>
            <person name="Chen C."/>
            <person name="Johnson J."/>
            <person name="Sharma A."/>
            <person name="Barry K."/>
            <person name="Grigoriev I.V."/>
            <person name="Spatafora J.W."/>
        </authorList>
    </citation>
    <scope>NUCLEOTIDE SEQUENCE [LARGE SCALE GENOMIC DNA]</scope>
    <source>
        <strain evidence="1 2">AM-OR11-056</strain>
    </source>
</reference>
<protein>
    <submittedName>
        <fullName evidence="1">Uncharacterized protein</fullName>
    </submittedName>
</protein>
<evidence type="ECO:0000313" key="1">
    <source>
        <dbReference type="EMBL" id="OJA21292.1"/>
    </source>
</evidence>
<proteinExistence type="predicted"/>
<organism evidence="1 2">
    <name type="scientific">Rhizopogon vesiculosus</name>
    <dbReference type="NCBI Taxonomy" id="180088"/>
    <lineage>
        <taxon>Eukaryota</taxon>
        <taxon>Fungi</taxon>
        <taxon>Dikarya</taxon>
        <taxon>Basidiomycota</taxon>
        <taxon>Agaricomycotina</taxon>
        <taxon>Agaricomycetes</taxon>
        <taxon>Agaricomycetidae</taxon>
        <taxon>Boletales</taxon>
        <taxon>Suillineae</taxon>
        <taxon>Rhizopogonaceae</taxon>
        <taxon>Rhizopogon</taxon>
    </lineage>
</organism>
<evidence type="ECO:0000313" key="2">
    <source>
        <dbReference type="Proteomes" id="UP000183567"/>
    </source>
</evidence>
<dbReference type="AlphaFoldDB" id="A0A1J8RBN0"/>
<gene>
    <name evidence="1" type="ORF">AZE42_13249</name>
</gene>
<dbReference type="Proteomes" id="UP000183567">
    <property type="component" value="Unassembled WGS sequence"/>
</dbReference>